<dbReference type="AlphaFoldDB" id="A0AA36NM87"/>
<name>A0AA36NM87_9DINO</name>
<protein>
    <submittedName>
        <fullName evidence="2">Uncharacterized protein</fullName>
    </submittedName>
</protein>
<feature type="compositionally biased region" description="Basic residues" evidence="1">
    <location>
        <begin position="24"/>
        <end position="36"/>
    </location>
</feature>
<proteinExistence type="predicted"/>
<evidence type="ECO:0000256" key="1">
    <source>
        <dbReference type="SAM" id="MobiDB-lite"/>
    </source>
</evidence>
<organism evidence="2 3">
    <name type="scientific">Effrenium voratum</name>
    <dbReference type="NCBI Taxonomy" id="2562239"/>
    <lineage>
        <taxon>Eukaryota</taxon>
        <taxon>Sar</taxon>
        <taxon>Alveolata</taxon>
        <taxon>Dinophyceae</taxon>
        <taxon>Suessiales</taxon>
        <taxon>Symbiodiniaceae</taxon>
        <taxon>Effrenium</taxon>
    </lineage>
</organism>
<keyword evidence="3" id="KW-1185">Reference proteome</keyword>
<accession>A0AA36NM87</accession>
<reference evidence="2" key="1">
    <citation type="submission" date="2023-08" db="EMBL/GenBank/DDBJ databases">
        <authorList>
            <person name="Chen Y."/>
            <person name="Shah S."/>
            <person name="Dougan E. K."/>
            <person name="Thang M."/>
            <person name="Chan C."/>
        </authorList>
    </citation>
    <scope>NUCLEOTIDE SEQUENCE</scope>
</reference>
<dbReference type="EMBL" id="CAUJNA010003738">
    <property type="protein sequence ID" value="CAJ1408878.1"/>
    <property type="molecule type" value="Genomic_DNA"/>
</dbReference>
<gene>
    <name evidence="2" type="ORF">EVOR1521_LOCUS30112</name>
</gene>
<evidence type="ECO:0000313" key="2">
    <source>
        <dbReference type="EMBL" id="CAJ1408878.1"/>
    </source>
</evidence>
<sequence length="210" mass="22143">MRMASLRVRQTVMLWVSLTRARRTRGKARQSRRRAQRGAEQEGGGRGGVGRRRRRAALPASEEAISAFRQECGIEVTLERDAAEAAQLLRLAPVSAFGQLRSLGVAPGLAAASARTAGRGATTAVQAECWGQLLKLRGGGGPPPASSFAAAPVAAAAAAAALELARQSPLPEDVFEEPVESSKGSRCEVAEGDPPSFSLTRVHNVARWPL</sequence>
<comment type="caution">
    <text evidence="2">The sequence shown here is derived from an EMBL/GenBank/DDBJ whole genome shotgun (WGS) entry which is preliminary data.</text>
</comment>
<evidence type="ECO:0000313" key="3">
    <source>
        <dbReference type="Proteomes" id="UP001178507"/>
    </source>
</evidence>
<feature type="region of interest" description="Disordered" evidence="1">
    <location>
        <begin position="169"/>
        <end position="195"/>
    </location>
</feature>
<dbReference type="Proteomes" id="UP001178507">
    <property type="component" value="Unassembled WGS sequence"/>
</dbReference>
<feature type="region of interest" description="Disordered" evidence="1">
    <location>
        <begin position="24"/>
        <end position="56"/>
    </location>
</feature>